<feature type="transmembrane region" description="Helical" evidence="1">
    <location>
        <begin position="51"/>
        <end position="70"/>
    </location>
</feature>
<evidence type="ECO:0000313" key="2">
    <source>
        <dbReference type="EMBL" id="MBI6653000.1"/>
    </source>
</evidence>
<accession>A0ABS0VSC2</accession>
<dbReference type="EMBL" id="JAEILD010000184">
    <property type="protein sequence ID" value="MBI6653000.1"/>
    <property type="molecule type" value="Genomic_DNA"/>
</dbReference>
<keyword evidence="1" id="KW-0472">Membrane</keyword>
<organism evidence="2 3">
    <name type="scientific">Pseudomonas veronii</name>
    <dbReference type="NCBI Taxonomy" id="76761"/>
    <lineage>
        <taxon>Bacteria</taxon>
        <taxon>Pseudomonadati</taxon>
        <taxon>Pseudomonadota</taxon>
        <taxon>Gammaproteobacteria</taxon>
        <taxon>Pseudomonadales</taxon>
        <taxon>Pseudomonadaceae</taxon>
        <taxon>Pseudomonas</taxon>
    </lineage>
</organism>
<name>A0ABS0VSC2_PSEVE</name>
<reference evidence="2 3" key="1">
    <citation type="submission" date="2020-12" db="EMBL/GenBank/DDBJ databases">
        <title>Comparative genomic insights into the epidemiology and virulence of plant pathogenic Pseudomonads from Turkey.</title>
        <authorList>
            <person name="Dillon M."/>
            <person name="Ruiz-Bedoya T."/>
            <person name="Bendalovic-Torma C."/>
            <person name="Guttman K.M."/>
            <person name="Kwak H."/>
            <person name="Middleton M.A."/>
            <person name="Wang P.W."/>
            <person name="Horuz S."/>
            <person name="Aysan Y."/>
            <person name="Guttman D.S."/>
        </authorList>
    </citation>
    <scope>NUCLEOTIDE SEQUENCE [LARGE SCALE GENOMIC DNA]</scope>
    <source>
        <strain evidence="2 3">S4_EA_3a</strain>
    </source>
</reference>
<dbReference type="Proteomes" id="UP000614123">
    <property type="component" value="Unassembled WGS sequence"/>
</dbReference>
<gene>
    <name evidence="2" type="ORF">YA0849_28940</name>
</gene>
<dbReference type="Pfam" id="PF12869">
    <property type="entry name" value="tRNA_anti-like"/>
    <property type="match status" value="1"/>
</dbReference>
<keyword evidence="1" id="KW-1133">Transmembrane helix</keyword>
<dbReference type="RefSeq" id="WP_198717993.1">
    <property type="nucleotide sequence ID" value="NZ_JAEILE010000090.1"/>
</dbReference>
<dbReference type="InterPro" id="IPR024422">
    <property type="entry name" value="Protein_unknown_function_OB"/>
</dbReference>
<keyword evidence="3" id="KW-1185">Reference proteome</keyword>
<comment type="caution">
    <text evidence="2">The sequence shown here is derived from an EMBL/GenBank/DDBJ whole genome shotgun (WGS) entry which is preliminary data.</text>
</comment>
<evidence type="ECO:0000256" key="1">
    <source>
        <dbReference type="SAM" id="Phobius"/>
    </source>
</evidence>
<proteinExistence type="predicted"/>
<sequence length="194" mass="20926">MPLISCPDCNKEISDAAPICPSCGRPMSSAPFRADAPIGGSYVAKRKRSSGLGAFVLLLLGIAITGWYFLGGNSVRTTSDMVMESYFSRQPIASVTAHDIISAYEQNEVSADRSYRGSIVDVSGYIASIKKDLSDDLYITLDGAGASRYRSVQAYFSPDLANRLASLRKGQPIVVRCRIEGLFINVRGRGCTLP</sequence>
<evidence type="ECO:0000313" key="3">
    <source>
        <dbReference type="Proteomes" id="UP000614123"/>
    </source>
</evidence>
<keyword evidence="1" id="KW-0812">Transmembrane</keyword>
<evidence type="ECO:0008006" key="4">
    <source>
        <dbReference type="Google" id="ProtNLM"/>
    </source>
</evidence>
<protein>
    <recommendedName>
        <fullName evidence="4">Zinc ribbon domain-containing protein</fullName>
    </recommendedName>
</protein>